<dbReference type="InterPro" id="IPR032675">
    <property type="entry name" value="LRR_dom_sf"/>
</dbReference>
<name>A0A8H5GFR5_9AGAR</name>
<comment type="caution">
    <text evidence="2">The sequence shown here is derived from an EMBL/GenBank/DDBJ whole genome shotgun (WGS) entry which is preliminary data.</text>
</comment>
<organism evidence="2 3">
    <name type="scientific">Leucocoprinus leucothites</name>
    <dbReference type="NCBI Taxonomy" id="201217"/>
    <lineage>
        <taxon>Eukaryota</taxon>
        <taxon>Fungi</taxon>
        <taxon>Dikarya</taxon>
        <taxon>Basidiomycota</taxon>
        <taxon>Agaricomycotina</taxon>
        <taxon>Agaricomycetes</taxon>
        <taxon>Agaricomycetidae</taxon>
        <taxon>Agaricales</taxon>
        <taxon>Agaricineae</taxon>
        <taxon>Agaricaceae</taxon>
        <taxon>Leucocoprinus</taxon>
    </lineage>
</organism>
<dbReference type="InterPro" id="IPR036047">
    <property type="entry name" value="F-box-like_dom_sf"/>
</dbReference>
<protein>
    <recommendedName>
        <fullName evidence="1">F-box domain-containing protein</fullName>
    </recommendedName>
</protein>
<evidence type="ECO:0000313" key="2">
    <source>
        <dbReference type="EMBL" id="KAF5364122.1"/>
    </source>
</evidence>
<dbReference type="InterPro" id="IPR001810">
    <property type="entry name" value="F-box_dom"/>
</dbReference>
<dbReference type="Pfam" id="PF12937">
    <property type="entry name" value="F-box-like"/>
    <property type="match status" value="1"/>
</dbReference>
<dbReference type="Proteomes" id="UP000559027">
    <property type="component" value="Unassembled WGS sequence"/>
</dbReference>
<dbReference type="AlphaFoldDB" id="A0A8H5GFR5"/>
<sequence>MPIHAYVKQHFCFKSIVSSHLKQCNSSLASAAVPSPVRTIERHASLDRLPFEICVEIFSHCPSAFPRIDSQVPPLTLALVCKTWYYLVMNTPRLWSCFELVVEGKGSSQSEEDEMKKRLMLWLRRSRQQPLSFRIIHDAPGTTLDLRSAELLKILLPHASRWQHVYFHGPGRSLAPLQNQRHEGSLRTLRSLSLRLGKPWAHDFDMSRFDIPWSQLSALNLQFYQDHVHSLDECFRILSAAKNLTTCTLNAEYRFSPPDTGKLELPFLRSLKLIIQGTDPIGMAETSFLSFLERLSLTNLRAISVEWLINSTQGGTGSQWRMVHTRLTNFIQSSASSLEHLGLAYLPLRDYEIIKCLEGLSRLRHFDLKFALTSQQPDPITDTLLQHLTPAHSLSTSQRGERKTVPNLPELRELNLQCSGEYLNQVLLLALVEGRAAQGLKEFGVFTLKSLPKEFRDRIGAWQDRGLHFSACTLNVR</sequence>
<evidence type="ECO:0000313" key="3">
    <source>
        <dbReference type="Proteomes" id="UP000559027"/>
    </source>
</evidence>
<dbReference type="OrthoDB" id="3251489at2759"/>
<accession>A0A8H5GFR5</accession>
<dbReference type="EMBL" id="JAACJO010000001">
    <property type="protein sequence ID" value="KAF5364122.1"/>
    <property type="molecule type" value="Genomic_DNA"/>
</dbReference>
<feature type="domain" description="F-box" evidence="1">
    <location>
        <begin position="46"/>
        <end position="97"/>
    </location>
</feature>
<dbReference type="Gene3D" id="1.20.1280.50">
    <property type="match status" value="1"/>
</dbReference>
<dbReference type="Gene3D" id="3.80.10.10">
    <property type="entry name" value="Ribonuclease Inhibitor"/>
    <property type="match status" value="1"/>
</dbReference>
<dbReference type="SUPFAM" id="SSF81383">
    <property type="entry name" value="F-box domain"/>
    <property type="match status" value="1"/>
</dbReference>
<evidence type="ECO:0000259" key="1">
    <source>
        <dbReference type="Pfam" id="PF12937"/>
    </source>
</evidence>
<reference evidence="2 3" key="1">
    <citation type="journal article" date="2020" name="ISME J.">
        <title>Uncovering the hidden diversity of litter-decomposition mechanisms in mushroom-forming fungi.</title>
        <authorList>
            <person name="Floudas D."/>
            <person name="Bentzer J."/>
            <person name="Ahren D."/>
            <person name="Johansson T."/>
            <person name="Persson P."/>
            <person name="Tunlid A."/>
        </authorList>
    </citation>
    <scope>NUCLEOTIDE SEQUENCE [LARGE SCALE GENOMIC DNA]</scope>
    <source>
        <strain evidence="2 3">CBS 146.42</strain>
    </source>
</reference>
<proteinExistence type="predicted"/>
<keyword evidence="3" id="KW-1185">Reference proteome</keyword>
<gene>
    <name evidence="2" type="ORF">D9756_000967</name>
</gene>